<reference evidence="1" key="1">
    <citation type="submission" date="2024-03" db="EMBL/GenBank/DDBJ databases">
        <title>Diverse circular DNA viruses in blood, oral, and fecal samples of captive lemurs.</title>
        <authorList>
            <person name="Paietta E.N."/>
            <person name="Kraberger S."/>
            <person name="Lund M.C."/>
            <person name="Custer J.M."/>
            <person name="Vargas K.M."/>
            <person name="Ehmke E.E."/>
            <person name="Yoder A.D."/>
            <person name="Varsani A."/>
        </authorList>
    </citation>
    <scope>NUCLEOTIDE SEQUENCE</scope>
    <source>
        <strain evidence="1">Duke_17_45</strain>
    </source>
</reference>
<evidence type="ECO:0000313" key="1">
    <source>
        <dbReference type="EMBL" id="XCD03103.1"/>
    </source>
</evidence>
<name>A0AAU8AT87_9VIRU</name>
<organism evidence="1">
    <name type="scientific">Dulem virus 31</name>
    <dbReference type="NCBI Taxonomy" id="3145749"/>
    <lineage>
        <taxon>Viruses</taxon>
        <taxon>Monodnaviria</taxon>
        <taxon>Sangervirae</taxon>
        <taxon>Phixviricota</taxon>
        <taxon>Malgrandaviricetes</taxon>
        <taxon>Petitvirales</taxon>
        <taxon>Microviridae</taxon>
        <taxon>Microvirus</taxon>
    </lineage>
</organism>
<protein>
    <submittedName>
        <fullName evidence="1">Uncharacterized protein</fullName>
    </submittedName>
</protein>
<accession>A0AAU8AT87</accession>
<proteinExistence type="predicted"/>
<sequence length="43" mass="5274">MLDNYSLDSQFVDMTNKVWQQIKNWELTHPEILNDQDEQTYIE</sequence>
<dbReference type="EMBL" id="PP511318">
    <property type="protein sequence ID" value="XCD03103.1"/>
    <property type="molecule type" value="Genomic_DNA"/>
</dbReference>